<gene>
    <name evidence="2" type="ORF">ENS41_03260</name>
</gene>
<dbReference type="AlphaFoldDB" id="A0A7C4CAK8"/>
<accession>A0A7C4CAK8</accession>
<name>A0A7C4CAK8_UNCW3</name>
<dbReference type="EMBL" id="DSUT01000061">
    <property type="protein sequence ID" value="HGK27951.1"/>
    <property type="molecule type" value="Genomic_DNA"/>
</dbReference>
<proteinExistence type="predicted"/>
<organism evidence="2">
    <name type="scientific">candidate division WOR-3 bacterium</name>
    <dbReference type="NCBI Taxonomy" id="2052148"/>
    <lineage>
        <taxon>Bacteria</taxon>
        <taxon>Bacteria division WOR-3</taxon>
    </lineage>
</organism>
<sequence>MPAAPTARATPFSIAPPANSSATSGSNRSTTCPGPKKSAPSSPPAKPAPTPTNPAPPKPRLRPIRRLRIPTEPVSVPAQLIVGIITAPAAPLPDCLAELENLFGPTSHSSPTIPFNFTDYYAAEMGPNLSRLWLGFARPVARDALVPAKLATNALEQNLARAGRRIVNLDPGILTLHNLVLASTKDYGHRIYLGEGIHAELTLIFRSGRFEPLPWTYPDYRERAVLAFLAECRRWYLSQRTEGLQEEV</sequence>
<dbReference type="InterPro" id="IPR025529">
    <property type="entry name" value="DUF4416"/>
</dbReference>
<feature type="compositionally biased region" description="Polar residues" evidence="1">
    <location>
        <begin position="18"/>
        <end position="32"/>
    </location>
</feature>
<feature type="region of interest" description="Disordered" evidence="1">
    <location>
        <begin position="1"/>
        <end position="62"/>
    </location>
</feature>
<reference evidence="2" key="1">
    <citation type="journal article" date="2020" name="mSystems">
        <title>Genome- and Community-Level Interaction Insights into Carbon Utilization and Element Cycling Functions of Hydrothermarchaeota in Hydrothermal Sediment.</title>
        <authorList>
            <person name="Zhou Z."/>
            <person name="Liu Y."/>
            <person name="Xu W."/>
            <person name="Pan J."/>
            <person name="Luo Z.H."/>
            <person name="Li M."/>
        </authorList>
    </citation>
    <scope>NUCLEOTIDE SEQUENCE [LARGE SCALE GENOMIC DNA]</scope>
    <source>
        <strain evidence="2">SpSt-488</strain>
    </source>
</reference>
<feature type="compositionally biased region" description="Pro residues" evidence="1">
    <location>
        <begin position="41"/>
        <end position="58"/>
    </location>
</feature>
<protein>
    <submittedName>
        <fullName evidence="2">DUF4416 family protein</fullName>
    </submittedName>
</protein>
<evidence type="ECO:0000256" key="1">
    <source>
        <dbReference type="SAM" id="MobiDB-lite"/>
    </source>
</evidence>
<dbReference type="Pfam" id="PF14385">
    <property type="entry name" value="DUF4416"/>
    <property type="match status" value="1"/>
</dbReference>
<evidence type="ECO:0000313" key="2">
    <source>
        <dbReference type="EMBL" id="HGK27951.1"/>
    </source>
</evidence>
<comment type="caution">
    <text evidence="2">The sequence shown here is derived from an EMBL/GenBank/DDBJ whole genome shotgun (WGS) entry which is preliminary data.</text>
</comment>